<keyword evidence="3" id="KW-0378">Hydrolase</keyword>
<reference evidence="3 4" key="1">
    <citation type="submission" date="2022-03" db="EMBL/GenBank/DDBJ databases">
        <authorList>
            <person name="He Y."/>
        </authorList>
    </citation>
    <scope>NUCLEOTIDE SEQUENCE [LARGE SCALE GENOMIC DNA]</scope>
    <source>
        <strain evidence="3 4">TK19116</strain>
    </source>
</reference>
<feature type="compositionally biased region" description="Basic and acidic residues" evidence="1">
    <location>
        <begin position="281"/>
        <end position="290"/>
    </location>
</feature>
<evidence type="ECO:0000313" key="3">
    <source>
        <dbReference type="EMBL" id="MCQ0971068.1"/>
    </source>
</evidence>
<evidence type="ECO:0000256" key="1">
    <source>
        <dbReference type="SAM" id="MobiDB-lite"/>
    </source>
</evidence>
<gene>
    <name evidence="3" type="ORF">MLD63_11605</name>
</gene>
<evidence type="ECO:0000313" key="4">
    <source>
        <dbReference type="Proteomes" id="UP001203945"/>
    </source>
</evidence>
<dbReference type="Proteomes" id="UP001203945">
    <property type="component" value="Unassembled WGS sequence"/>
</dbReference>
<sequence>MGLTRAALAVTLALILPVAALAETIRIATYSPDLTRRGPGLLLRDILSGDDPQIAAAAEVIAHVEPDVILLTGFDWDLEGRALDAFASLLATDGLDMPHRFAAQPNSGMATDADLDGDGRTGTPRDSQGYGEFTGQEGMPVMSGLPLGEVTDYSATLWRDLPDALIPEGGAPDIQRLSTTAHWDVPVQVGAQALHLLAWSATPPVFDGPEDRNGRRNHDEAVFWLDHLPADAPWVLVGNSNLDPEDGEGRRDAIARLLTVAQDPRPAGEWQPPQSGANATHRGDPARDTADWDDEDGDPGNMRVDLILPAQGLEVAGSGVVWPDPETKLGAAVATASRHRLVWVDLALP</sequence>
<evidence type="ECO:0000259" key="2">
    <source>
        <dbReference type="Pfam" id="PF03372"/>
    </source>
</evidence>
<dbReference type="RefSeq" id="WP_255330085.1">
    <property type="nucleotide sequence ID" value="NZ_JAKZEU010000004.1"/>
</dbReference>
<organism evidence="3 4">
    <name type="scientific">Paracoccus albicereus</name>
    <dbReference type="NCBI Taxonomy" id="2922394"/>
    <lineage>
        <taxon>Bacteria</taxon>
        <taxon>Pseudomonadati</taxon>
        <taxon>Pseudomonadota</taxon>
        <taxon>Alphaproteobacteria</taxon>
        <taxon>Rhodobacterales</taxon>
        <taxon>Paracoccaceae</taxon>
        <taxon>Paracoccus</taxon>
    </lineage>
</organism>
<keyword evidence="3" id="KW-0255">Endonuclease</keyword>
<dbReference type="InterPro" id="IPR005135">
    <property type="entry name" value="Endo/exonuclease/phosphatase"/>
</dbReference>
<dbReference type="Pfam" id="PF03372">
    <property type="entry name" value="Exo_endo_phos"/>
    <property type="match status" value="1"/>
</dbReference>
<comment type="caution">
    <text evidence="3">The sequence shown here is derived from an EMBL/GenBank/DDBJ whole genome shotgun (WGS) entry which is preliminary data.</text>
</comment>
<dbReference type="Gene3D" id="3.60.10.10">
    <property type="entry name" value="Endonuclease/exonuclease/phosphatase"/>
    <property type="match status" value="1"/>
</dbReference>
<accession>A0ABT1MRZ5</accession>
<proteinExistence type="predicted"/>
<dbReference type="InterPro" id="IPR036691">
    <property type="entry name" value="Endo/exonu/phosph_ase_sf"/>
</dbReference>
<feature type="region of interest" description="Disordered" evidence="1">
    <location>
        <begin position="104"/>
        <end position="138"/>
    </location>
</feature>
<keyword evidence="3" id="KW-0540">Nuclease</keyword>
<name>A0ABT1MRZ5_9RHOB</name>
<protein>
    <submittedName>
        <fullName evidence="3">Endonuclease/exonuclease/phosphatase family protein</fullName>
    </submittedName>
</protein>
<feature type="region of interest" description="Disordered" evidence="1">
    <location>
        <begin position="264"/>
        <end position="302"/>
    </location>
</feature>
<dbReference type="EMBL" id="JAKZEU010000004">
    <property type="protein sequence ID" value="MCQ0971068.1"/>
    <property type="molecule type" value="Genomic_DNA"/>
</dbReference>
<dbReference type="GO" id="GO:0004519">
    <property type="term" value="F:endonuclease activity"/>
    <property type="evidence" value="ECO:0007669"/>
    <property type="project" value="UniProtKB-KW"/>
</dbReference>
<keyword evidence="4" id="KW-1185">Reference proteome</keyword>
<feature type="domain" description="Endonuclease/exonuclease/phosphatase" evidence="2">
    <location>
        <begin position="49"/>
        <end position="339"/>
    </location>
</feature>
<dbReference type="SUPFAM" id="SSF56219">
    <property type="entry name" value="DNase I-like"/>
    <property type="match status" value="1"/>
</dbReference>